<dbReference type="PROSITE" id="PS50206">
    <property type="entry name" value="RHODANESE_3"/>
    <property type="match status" value="1"/>
</dbReference>
<dbReference type="PANTHER" id="PTHR43675:SF8">
    <property type="entry name" value="ARSENITE METHYLTRANSFERASE"/>
    <property type="match status" value="1"/>
</dbReference>
<accession>A0A5C3LM69</accession>
<sequence length="441" mass="47480">MSCCSNPSQYQPSNPISDNDIVKAVNDAYSAKAKVGTTTTYAKNVAESFGYTEEELKSIPDEAHLGLSCGNPVATANIKEGEVVLDLGSSGGIDVFLAASKVGPTGQAIGLDMSTDMINLARKNANKQNLLPPRVSFVQTLLTEDLPVVSDSVDVILSNCVINLLPLAGKAKVLKEAHRVLKPGGRIVLDDIVAKEPLPENVRNDLSAYVGCISGAIELNEYKKLLEDAGFKNSLFVDTKSNLNVYYTAGSSTDKSTIGCCSPAPKSESVNAPPSFDANLWVASYQIYATKEGTPDPNAEKLETALLRSWDAYPRPQSTPAAVTADEIAKLVRDASKTPSDFAVIDVRRNDYAGGHVRGSHQHAAQTFYDNLSAFTEKFGKTNQVIFYCQSSNGRGPRCAAWYQDYLNQIGNEESTAYVLQGGIKGWLSKFGGQNDLIDRD</sequence>
<evidence type="ECO:0000256" key="7">
    <source>
        <dbReference type="ARBA" id="ARBA00047943"/>
    </source>
</evidence>
<dbReference type="OrthoDB" id="8300214at2759"/>
<dbReference type="Gene3D" id="3.40.250.10">
    <property type="entry name" value="Rhodanese-like domain"/>
    <property type="match status" value="1"/>
</dbReference>
<dbReference type="Pfam" id="PF13847">
    <property type="entry name" value="Methyltransf_31"/>
    <property type="match status" value="1"/>
</dbReference>
<dbReference type="Proteomes" id="UP000308652">
    <property type="component" value="Unassembled WGS sequence"/>
</dbReference>
<evidence type="ECO:0000256" key="8">
    <source>
        <dbReference type="ARBA" id="ARBA00048428"/>
    </source>
</evidence>
<comment type="catalytic activity">
    <reaction evidence="8">
        <text>arsenic triglutathione + 3 [thioredoxin]-dithiol + 3 S-adenosyl-L-methionine = trimethylarsine + 3 [thioredoxin]-disulfide + 3 glutathione + 3 S-adenosyl-L-homocysteine + 3 H(+)</text>
        <dbReference type="Rhea" id="RHEA:69432"/>
        <dbReference type="Rhea" id="RHEA-COMP:10698"/>
        <dbReference type="Rhea" id="RHEA-COMP:10700"/>
        <dbReference type="ChEBI" id="CHEBI:15378"/>
        <dbReference type="ChEBI" id="CHEBI:27130"/>
        <dbReference type="ChEBI" id="CHEBI:29950"/>
        <dbReference type="ChEBI" id="CHEBI:50058"/>
        <dbReference type="ChEBI" id="CHEBI:57856"/>
        <dbReference type="ChEBI" id="CHEBI:57925"/>
        <dbReference type="ChEBI" id="CHEBI:59789"/>
        <dbReference type="ChEBI" id="CHEBI:183640"/>
        <dbReference type="EC" id="2.1.1.137"/>
    </reaction>
</comment>
<keyword evidence="11" id="KW-1185">Reference proteome</keyword>
<evidence type="ECO:0000256" key="5">
    <source>
        <dbReference type="ARBA" id="ARBA00034545"/>
    </source>
</evidence>
<organism evidence="10 11">
    <name type="scientific">Crucibulum laeve</name>
    <dbReference type="NCBI Taxonomy" id="68775"/>
    <lineage>
        <taxon>Eukaryota</taxon>
        <taxon>Fungi</taxon>
        <taxon>Dikarya</taxon>
        <taxon>Basidiomycota</taxon>
        <taxon>Agaricomycotina</taxon>
        <taxon>Agaricomycetes</taxon>
        <taxon>Agaricomycetidae</taxon>
        <taxon>Agaricales</taxon>
        <taxon>Agaricineae</taxon>
        <taxon>Nidulariaceae</taxon>
        <taxon>Crucibulum</taxon>
    </lineage>
</organism>
<evidence type="ECO:0000256" key="6">
    <source>
        <dbReference type="ARBA" id="ARBA00047941"/>
    </source>
</evidence>
<keyword evidence="1 10" id="KW-0808">Transferase</keyword>
<dbReference type="Pfam" id="PF00581">
    <property type="entry name" value="Rhodanese"/>
    <property type="match status" value="1"/>
</dbReference>
<evidence type="ECO:0000259" key="9">
    <source>
        <dbReference type="PROSITE" id="PS50206"/>
    </source>
</evidence>
<dbReference type="SMART" id="SM00450">
    <property type="entry name" value="RHOD"/>
    <property type="match status" value="1"/>
</dbReference>
<name>A0A5C3LM69_9AGAR</name>
<dbReference type="CDD" id="cd02440">
    <property type="entry name" value="AdoMet_MTases"/>
    <property type="match status" value="1"/>
</dbReference>
<evidence type="ECO:0000256" key="1">
    <source>
        <dbReference type="ARBA" id="ARBA00022679"/>
    </source>
</evidence>
<proteinExistence type="inferred from homology"/>
<keyword evidence="2" id="KW-0949">S-adenosyl-L-methionine</keyword>
<comment type="catalytic activity">
    <reaction evidence="7">
        <text>arsenic triglutathione + 2 [thioredoxin]-dithiol + 2 S-adenosyl-L-methionine + H2O = dimethylarsinous acid + 2 [thioredoxin]-disulfide + 3 glutathione + 2 S-adenosyl-L-homocysteine + 2 H(+)</text>
        <dbReference type="Rhea" id="RHEA:69464"/>
        <dbReference type="Rhea" id="RHEA-COMP:10698"/>
        <dbReference type="Rhea" id="RHEA-COMP:10700"/>
        <dbReference type="ChEBI" id="CHEBI:15377"/>
        <dbReference type="ChEBI" id="CHEBI:15378"/>
        <dbReference type="ChEBI" id="CHEBI:23808"/>
        <dbReference type="ChEBI" id="CHEBI:29950"/>
        <dbReference type="ChEBI" id="CHEBI:50058"/>
        <dbReference type="ChEBI" id="CHEBI:57856"/>
        <dbReference type="ChEBI" id="CHEBI:57925"/>
        <dbReference type="ChEBI" id="CHEBI:59789"/>
        <dbReference type="ChEBI" id="CHEBI:183640"/>
        <dbReference type="EC" id="2.1.1.137"/>
    </reaction>
</comment>
<gene>
    <name evidence="10" type="ORF">BDQ12DRAFT_690500</name>
</gene>
<dbReference type="InterPro" id="IPR001763">
    <property type="entry name" value="Rhodanese-like_dom"/>
</dbReference>
<dbReference type="Gene3D" id="3.40.50.150">
    <property type="entry name" value="Vaccinia Virus protein VP39"/>
    <property type="match status" value="1"/>
</dbReference>
<comment type="similarity">
    <text evidence="3">Belongs to the methyltransferase superfamily. Arsenite methyltransferase family.</text>
</comment>
<comment type="catalytic activity">
    <reaction evidence="6">
        <text>arsenic triglutathione + [thioredoxin]-dithiol + S-adenosyl-L-methionine + 2 H2O = methylarsonous acid + [thioredoxin]-disulfide + 3 glutathione + S-adenosyl-L-homocysteine + H(+)</text>
        <dbReference type="Rhea" id="RHEA:69460"/>
        <dbReference type="Rhea" id="RHEA-COMP:10698"/>
        <dbReference type="Rhea" id="RHEA-COMP:10700"/>
        <dbReference type="ChEBI" id="CHEBI:15377"/>
        <dbReference type="ChEBI" id="CHEBI:15378"/>
        <dbReference type="ChEBI" id="CHEBI:17826"/>
        <dbReference type="ChEBI" id="CHEBI:29950"/>
        <dbReference type="ChEBI" id="CHEBI:50058"/>
        <dbReference type="ChEBI" id="CHEBI:57856"/>
        <dbReference type="ChEBI" id="CHEBI:57925"/>
        <dbReference type="ChEBI" id="CHEBI:59789"/>
        <dbReference type="ChEBI" id="CHEBI:183640"/>
        <dbReference type="EC" id="2.1.1.137"/>
    </reaction>
</comment>
<dbReference type="STRING" id="68775.A0A5C3LM69"/>
<dbReference type="AlphaFoldDB" id="A0A5C3LM69"/>
<dbReference type="EMBL" id="ML213640">
    <property type="protein sequence ID" value="TFK33855.1"/>
    <property type="molecule type" value="Genomic_DNA"/>
</dbReference>
<dbReference type="PANTHER" id="PTHR43675">
    <property type="entry name" value="ARSENITE METHYLTRANSFERASE"/>
    <property type="match status" value="1"/>
</dbReference>
<protein>
    <recommendedName>
        <fullName evidence="5">Arsenite methyltransferase</fullName>
        <ecNumber evidence="4">2.1.1.137</ecNumber>
    </recommendedName>
</protein>
<dbReference type="InterPro" id="IPR036873">
    <property type="entry name" value="Rhodanese-like_dom_sf"/>
</dbReference>
<dbReference type="EC" id="2.1.1.137" evidence="4"/>
<dbReference type="SUPFAM" id="SSF53335">
    <property type="entry name" value="S-adenosyl-L-methionine-dependent methyltransferases"/>
    <property type="match status" value="1"/>
</dbReference>
<dbReference type="GO" id="GO:0032259">
    <property type="term" value="P:methylation"/>
    <property type="evidence" value="ECO:0007669"/>
    <property type="project" value="UniProtKB-KW"/>
</dbReference>
<dbReference type="GO" id="GO:0030791">
    <property type="term" value="F:arsenite methyltransferase activity"/>
    <property type="evidence" value="ECO:0007669"/>
    <property type="project" value="UniProtKB-EC"/>
</dbReference>
<evidence type="ECO:0000256" key="2">
    <source>
        <dbReference type="ARBA" id="ARBA00022691"/>
    </source>
</evidence>
<evidence type="ECO:0000256" key="4">
    <source>
        <dbReference type="ARBA" id="ARBA00034521"/>
    </source>
</evidence>
<dbReference type="InterPro" id="IPR025714">
    <property type="entry name" value="Methyltranfer_dom"/>
</dbReference>
<evidence type="ECO:0000313" key="11">
    <source>
        <dbReference type="Proteomes" id="UP000308652"/>
    </source>
</evidence>
<dbReference type="InterPro" id="IPR029063">
    <property type="entry name" value="SAM-dependent_MTases_sf"/>
</dbReference>
<evidence type="ECO:0000256" key="3">
    <source>
        <dbReference type="ARBA" id="ARBA00034487"/>
    </source>
</evidence>
<dbReference type="SUPFAM" id="SSF52821">
    <property type="entry name" value="Rhodanese/Cell cycle control phosphatase"/>
    <property type="match status" value="1"/>
</dbReference>
<evidence type="ECO:0000313" key="10">
    <source>
        <dbReference type="EMBL" id="TFK33855.1"/>
    </source>
</evidence>
<keyword evidence="10" id="KW-0489">Methyltransferase</keyword>
<dbReference type="InterPro" id="IPR026669">
    <property type="entry name" value="Arsenite_MeTrfase-like"/>
</dbReference>
<reference evidence="10 11" key="1">
    <citation type="journal article" date="2019" name="Nat. Ecol. Evol.">
        <title>Megaphylogeny resolves global patterns of mushroom evolution.</title>
        <authorList>
            <person name="Varga T."/>
            <person name="Krizsan K."/>
            <person name="Foldi C."/>
            <person name="Dima B."/>
            <person name="Sanchez-Garcia M."/>
            <person name="Sanchez-Ramirez S."/>
            <person name="Szollosi G.J."/>
            <person name="Szarkandi J.G."/>
            <person name="Papp V."/>
            <person name="Albert L."/>
            <person name="Andreopoulos W."/>
            <person name="Angelini C."/>
            <person name="Antonin V."/>
            <person name="Barry K.W."/>
            <person name="Bougher N.L."/>
            <person name="Buchanan P."/>
            <person name="Buyck B."/>
            <person name="Bense V."/>
            <person name="Catcheside P."/>
            <person name="Chovatia M."/>
            <person name="Cooper J."/>
            <person name="Damon W."/>
            <person name="Desjardin D."/>
            <person name="Finy P."/>
            <person name="Geml J."/>
            <person name="Haridas S."/>
            <person name="Hughes K."/>
            <person name="Justo A."/>
            <person name="Karasinski D."/>
            <person name="Kautmanova I."/>
            <person name="Kiss B."/>
            <person name="Kocsube S."/>
            <person name="Kotiranta H."/>
            <person name="LaButti K.M."/>
            <person name="Lechner B.E."/>
            <person name="Liimatainen K."/>
            <person name="Lipzen A."/>
            <person name="Lukacs Z."/>
            <person name="Mihaltcheva S."/>
            <person name="Morgado L.N."/>
            <person name="Niskanen T."/>
            <person name="Noordeloos M.E."/>
            <person name="Ohm R.A."/>
            <person name="Ortiz-Santana B."/>
            <person name="Ovrebo C."/>
            <person name="Racz N."/>
            <person name="Riley R."/>
            <person name="Savchenko A."/>
            <person name="Shiryaev A."/>
            <person name="Soop K."/>
            <person name="Spirin V."/>
            <person name="Szebenyi C."/>
            <person name="Tomsovsky M."/>
            <person name="Tulloss R.E."/>
            <person name="Uehling J."/>
            <person name="Grigoriev I.V."/>
            <person name="Vagvolgyi C."/>
            <person name="Papp T."/>
            <person name="Martin F.M."/>
            <person name="Miettinen O."/>
            <person name="Hibbett D.S."/>
            <person name="Nagy L.G."/>
        </authorList>
    </citation>
    <scope>NUCLEOTIDE SEQUENCE [LARGE SCALE GENOMIC DNA]</scope>
    <source>
        <strain evidence="10 11">CBS 166.37</strain>
    </source>
</reference>
<feature type="domain" description="Rhodanese" evidence="9">
    <location>
        <begin position="338"/>
        <end position="436"/>
    </location>
</feature>